<evidence type="ECO:0000313" key="12">
    <source>
        <dbReference type="Proteomes" id="UP000760480"/>
    </source>
</evidence>
<dbReference type="InterPro" id="IPR023214">
    <property type="entry name" value="HAD_sf"/>
</dbReference>
<dbReference type="Gene3D" id="2.70.150.10">
    <property type="entry name" value="Calcium-transporting ATPase, cytoplasmic transduction domain A"/>
    <property type="match status" value="1"/>
</dbReference>
<dbReference type="EMBL" id="SPMZ01000029">
    <property type="protein sequence ID" value="NMQ19658.1"/>
    <property type="molecule type" value="Genomic_DNA"/>
</dbReference>
<evidence type="ECO:0000313" key="11">
    <source>
        <dbReference type="EMBL" id="NMQ19658.1"/>
    </source>
</evidence>
<dbReference type="InterPro" id="IPR023299">
    <property type="entry name" value="ATPase_P-typ_cyto_dom_N"/>
</dbReference>
<dbReference type="Gene3D" id="3.40.1110.10">
    <property type="entry name" value="Calcium-transporting ATPase, cytoplasmic domain N"/>
    <property type="match status" value="1"/>
</dbReference>
<dbReference type="InterPro" id="IPR044492">
    <property type="entry name" value="P_typ_ATPase_HD_dom"/>
</dbReference>
<dbReference type="SFLD" id="SFLDF00027">
    <property type="entry name" value="p-type_atpase"/>
    <property type="match status" value="1"/>
</dbReference>
<dbReference type="InterPro" id="IPR027256">
    <property type="entry name" value="P-typ_ATPase_IB"/>
</dbReference>
<dbReference type="PANTHER" id="PTHR48085:SF5">
    <property type="entry name" value="CADMIUM_ZINC-TRANSPORTING ATPASE HMA4-RELATED"/>
    <property type="match status" value="1"/>
</dbReference>
<dbReference type="InterPro" id="IPR051014">
    <property type="entry name" value="Cation_Transport_ATPase_IB"/>
</dbReference>
<feature type="domain" description="P-type ATPase A" evidence="10">
    <location>
        <begin position="198"/>
        <end position="296"/>
    </location>
</feature>
<name>A0ABX1TJV3_9GAMM</name>
<dbReference type="PANTHER" id="PTHR48085">
    <property type="entry name" value="CADMIUM/ZINC-TRANSPORTING ATPASE HMA2-RELATED"/>
    <property type="match status" value="1"/>
</dbReference>
<keyword evidence="6" id="KW-0472">Membrane</keyword>
<evidence type="ECO:0000256" key="7">
    <source>
        <dbReference type="ARBA" id="ARBA00039097"/>
    </source>
</evidence>
<comment type="similarity">
    <text evidence="2 9">Belongs to the cation transport ATPase (P-type) (TC 3.A.3) family. Type IB subfamily.</text>
</comment>
<comment type="caution">
    <text evidence="11">The sequence shown here is derived from an EMBL/GenBank/DDBJ whole genome shotgun (WGS) entry which is preliminary data.</text>
</comment>
<keyword evidence="4" id="KW-1278">Translocase</keyword>
<sequence length="709" mass="76037">MTIQAPSSTIQLAHELPERLRLRVSWLSDRRLDRFALEAALLSLAGVRGVRVNPRAGSAIVRYDGQMHHRQAILLWFQQSPAAFLTESNPATHRAAPDLLRVFSALAGLLLLPALAPPLRRGLTYALIAPTVWEGTRTLSRKGLKIEVLDSLAVSLAAARGEYFTAIATQGLLALGAYLEQHTARHADDLLRHLLKPMPTQAWVERDGGLVQIPCGELRAGDRIEVGPGEMIPIDGKVVGGNAAVNQASVTGENLAVRKEVGDKVLSGTVLEGGRLRIRATRVGAETTTARIARFIENALQQQSQTQCLAEHLADRRVYLTLGTGALVYAATRDLDRLASVFLVDYACALKLGTPVAIKSALYQGAKHGVLFRGSQAIDSLAQADTFVFDKTGTLTSGLLEVTDVCSLDAAWDAPRLLALVASIEEHATHPVADAVVKQARQQHLAHIEHEDVDYLVAHGLTTQTEGRCVAIGSRHFLETHRNVSFAAHEENIAALEQAGKTLLYVALEQRPLGLIGLRDSLRPEAQAVLTQLRQGGVRRLVLLTGDRQDKAEALARELGMDEVYAECPPERKAAVVEELRAQGAKVAFIGDGVNDAPALIAADVGLAMPRGADLARATADIVLLDEHLRTLLTARTLSAGTLELIRTHFRISTGVNTMVIAGAAFGLLSPVWSALLHNGMTLGVLLNSIAGVRLGTDSLSHPSNPGGS</sequence>
<dbReference type="SFLD" id="SFLDG00002">
    <property type="entry name" value="C1.7:_P-type_atpase_like"/>
    <property type="match status" value="1"/>
</dbReference>
<dbReference type="InterPro" id="IPR036412">
    <property type="entry name" value="HAD-like_sf"/>
</dbReference>
<organism evidence="11 12">
    <name type="scientific">Candidatus Competibacter phosphatis</name>
    <dbReference type="NCBI Taxonomy" id="221280"/>
    <lineage>
        <taxon>Bacteria</taxon>
        <taxon>Pseudomonadati</taxon>
        <taxon>Pseudomonadota</taxon>
        <taxon>Gammaproteobacteria</taxon>
        <taxon>Candidatus Competibacteraceae</taxon>
        <taxon>Candidatus Competibacter</taxon>
    </lineage>
</organism>
<keyword evidence="9" id="KW-0547">Nucleotide-binding</keyword>
<evidence type="ECO:0000256" key="4">
    <source>
        <dbReference type="ARBA" id="ARBA00022967"/>
    </source>
</evidence>
<comment type="subcellular location">
    <subcellularLocation>
        <location evidence="9">Cell membrane</location>
    </subcellularLocation>
    <subcellularLocation>
        <location evidence="1">Membrane</location>
    </subcellularLocation>
</comment>
<keyword evidence="9" id="KW-0479">Metal-binding</keyword>
<evidence type="ECO:0000256" key="3">
    <source>
        <dbReference type="ARBA" id="ARBA00022692"/>
    </source>
</evidence>
<dbReference type="Gene3D" id="3.40.50.1000">
    <property type="entry name" value="HAD superfamily/HAD-like"/>
    <property type="match status" value="1"/>
</dbReference>
<accession>A0ABX1TJV3</accession>
<gene>
    <name evidence="11" type="ORF">E4P82_10885</name>
</gene>
<evidence type="ECO:0000256" key="5">
    <source>
        <dbReference type="ARBA" id="ARBA00022989"/>
    </source>
</evidence>
<dbReference type="PRINTS" id="PR00119">
    <property type="entry name" value="CATATPASE"/>
</dbReference>
<protein>
    <recommendedName>
        <fullName evidence="7">P-type Zn(2+) transporter</fullName>
        <ecNumber evidence="7">7.2.2.12</ecNumber>
    </recommendedName>
</protein>
<dbReference type="InterPro" id="IPR008250">
    <property type="entry name" value="ATPase_P-typ_transduc_dom_A_sf"/>
</dbReference>
<keyword evidence="9" id="KW-0067">ATP-binding</keyword>
<dbReference type="SUPFAM" id="SSF81653">
    <property type="entry name" value="Calcium ATPase, transduction domain A"/>
    <property type="match status" value="1"/>
</dbReference>
<dbReference type="NCBIfam" id="TIGR01494">
    <property type="entry name" value="ATPase_P-type"/>
    <property type="match status" value="1"/>
</dbReference>
<dbReference type="Proteomes" id="UP000760480">
    <property type="component" value="Unassembled WGS sequence"/>
</dbReference>
<keyword evidence="12" id="KW-1185">Reference proteome</keyword>
<dbReference type="RefSeq" id="WP_169248908.1">
    <property type="nucleotide sequence ID" value="NZ_SPMZ01000029.1"/>
</dbReference>
<evidence type="ECO:0000256" key="9">
    <source>
        <dbReference type="RuleBase" id="RU362081"/>
    </source>
</evidence>
<dbReference type="SUPFAM" id="SSF56784">
    <property type="entry name" value="HAD-like"/>
    <property type="match status" value="1"/>
</dbReference>
<dbReference type="EC" id="7.2.2.12" evidence="7"/>
<evidence type="ECO:0000256" key="2">
    <source>
        <dbReference type="ARBA" id="ARBA00006024"/>
    </source>
</evidence>
<dbReference type="SFLD" id="SFLDS00003">
    <property type="entry name" value="Haloacid_Dehalogenase"/>
    <property type="match status" value="1"/>
</dbReference>
<dbReference type="PROSITE" id="PS01229">
    <property type="entry name" value="COF_2"/>
    <property type="match status" value="1"/>
</dbReference>
<keyword evidence="5" id="KW-1133">Transmembrane helix</keyword>
<comment type="catalytic activity">
    <reaction evidence="8">
        <text>Zn(2+)(in) + ATP + H2O = Zn(2+)(out) + ADP + phosphate + H(+)</text>
        <dbReference type="Rhea" id="RHEA:20621"/>
        <dbReference type="ChEBI" id="CHEBI:15377"/>
        <dbReference type="ChEBI" id="CHEBI:15378"/>
        <dbReference type="ChEBI" id="CHEBI:29105"/>
        <dbReference type="ChEBI" id="CHEBI:30616"/>
        <dbReference type="ChEBI" id="CHEBI:43474"/>
        <dbReference type="ChEBI" id="CHEBI:456216"/>
        <dbReference type="EC" id="7.2.2.12"/>
    </reaction>
</comment>
<evidence type="ECO:0000256" key="6">
    <source>
        <dbReference type="ARBA" id="ARBA00023136"/>
    </source>
</evidence>
<dbReference type="PROSITE" id="PS00154">
    <property type="entry name" value="ATPASE_E1_E2"/>
    <property type="match status" value="1"/>
</dbReference>
<dbReference type="NCBIfam" id="TIGR01525">
    <property type="entry name" value="ATPase-IB_hvy"/>
    <property type="match status" value="1"/>
</dbReference>
<evidence type="ECO:0000256" key="8">
    <source>
        <dbReference type="ARBA" id="ARBA00047308"/>
    </source>
</evidence>
<reference evidence="11 12" key="1">
    <citation type="submission" date="2019-03" db="EMBL/GenBank/DDBJ databases">
        <title>Metabolic reconstructions from genomes of highly enriched 'Candidatus Accumulibacter' and 'Candidatus Competibacter' bioreactor populations.</title>
        <authorList>
            <person name="Annavajhala M.K."/>
            <person name="Welles L."/>
            <person name="Abbas B."/>
            <person name="Sorokin D."/>
            <person name="Park H."/>
            <person name="Van Loosdrecht M."/>
            <person name="Chandran K."/>
        </authorList>
    </citation>
    <scope>NUCLEOTIDE SEQUENCE [LARGE SCALE GENOMIC DNA]</scope>
    <source>
        <strain evidence="11 12">SBR_G</strain>
    </source>
</reference>
<proteinExistence type="inferred from homology"/>
<dbReference type="InterPro" id="IPR018303">
    <property type="entry name" value="ATPase_P-typ_P_site"/>
</dbReference>
<dbReference type="Pfam" id="PF00702">
    <property type="entry name" value="Hydrolase"/>
    <property type="match status" value="1"/>
</dbReference>
<evidence type="ECO:0000259" key="10">
    <source>
        <dbReference type="Pfam" id="PF00122"/>
    </source>
</evidence>
<dbReference type="InterPro" id="IPR001757">
    <property type="entry name" value="P_typ_ATPase"/>
</dbReference>
<dbReference type="InterPro" id="IPR059000">
    <property type="entry name" value="ATPase_P-type_domA"/>
</dbReference>
<dbReference type="Pfam" id="PF00122">
    <property type="entry name" value="E1-E2_ATPase"/>
    <property type="match status" value="1"/>
</dbReference>
<keyword evidence="3" id="KW-0812">Transmembrane</keyword>
<evidence type="ECO:0000256" key="1">
    <source>
        <dbReference type="ARBA" id="ARBA00004370"/>
    </source>
</evidence>
<keyword evidence="9" id="KW-1003">Cell membrane</keyword>